<evidence type="ECO:0000313" key="1">
    <source>
        <dbReference type="EMBL" id="QDU62151.1"/>
    </source>
</evidence>
<dbReference type="KEGG" id="knv:Pan216_30180"/>
<organism evidence="1 2">
    <name type="scientific">Kolteria novifilia</name>
    <dbReference type="NCBI Taxonomy" id="2527975"/>
    <lineage>
        <taxon>Bacteria</taxon>
        <taxon>Pseudomonadati</taxon>
        <taxon>Planctomycetota</taxon>
        <taxon>Planctomycetia</taxon>
        <taxon>Kolteriales</taxon>
        <taxon>Kolteriaceae</taxon>
        <taxon>Kolteria</taxon>
    </lineage>
</organism>
<dbReference type="AlphaFoldDB" id="A0A518B594"/>
<evidence type="ECO:0000313" key="2">
    <source>
        <dbReference type="Proteomes" id="UP000317093"/>
    </source>
</evidence>
<sequence>MSWFGQLINWANVRIRGGTIENTAIGAEVPAAASFTSIITTDDVTVSGIVTLRAPATYLYLDGDQGVANSCNLILRPNSDSLGDFLSIIAFSGLHATNPNRYRITGVLGGNAKGQMQIADDGVTFRLGNVNVQDELSVDGTITTDTQYVVSNVAQTPHTGILSVRPNGGTQLQSVGGNLYLYVNSYDLIIAKTNGVAMQRLHNAEPSNGTDMTFDDMLAPYMSGSDLVFKTRDNSGTIRTHTIPAD</sequence>
<gene>
    <name evidence="1" type="ORF">Pan216_30180</name>
</gene>
<dbReference type="RefSeq" id="WP_145258693.1">
    <property type="nucleotide sequence ID" value="NZ_CP036279.1"/>
</dbReference>
<protein>
    <submittedName>
        <fullName evidence="1">Uncharacterized protein</fullName>
    </submittedName>
</protein>
<dbReference type="EMBL" id="CP036279">
    <property type="protein sequence ID" value="QDU62151.1"/>
    <property type="molecule type" value="Genomic_DNA"/>
</dbReference>
<proteinExistence type="predicted"/>
<dbReference type="Proteomes" id="UP000317093">
    <property type="component" value="Chromosome"/>
</dbReference>
<reference evidence="1 2" key="1">
    <citation type="submission" date="2019-02" db="EMBL/GenBank/DDBJ databases">
        <title>Deep-cultivation of Planctomycetes and their phenomic and genomic characterization uncovers novel biology.</title>
        <authorList>
            <person name="Wiegand S."/>
            <person name="Jogler M."/>
            <person name="Boedeker C."/>
            <person name="Pinto D."/>
            <person name="Vollmers J."/>
            <person name="Rivas-Marin E."/>
            <person name="Kohn T."/>
            <person name="Peeters S.H."/>
            <person name="Heuer A."/>
            <person name="Rast P."/>
            <person name="Oberbeckmann S."/>
            <person name="Bunk B."/>
            <person name="Jeske O."/>
            <person name="Meyerdierks A."/>
            <person name="Storesund J.E."/>
            <person name="Kallscheuer N."/>
            <person name="Luecker S."/>
            <person name="Lage O.M."/>
            <person name="Pohl T."/>
            <person name="Merkel B.J."/>
            <person name="Hornburger P."/>
            <person name="Mueller R.-W."/>
            <person name="Bruemmer F."/>
            <person name="Labrenz M."/>
            <person name="Spormann A.M."/>
            <person name="Op den Camp H."/>
            <person name="Overmann J."/>
            <person name="Amann R."/>
            <person name="Jetten M.S.M."/>
            <person name="Mascher T."/>
            <person name="Medema M.H."/>
            <person name="Devos D.P."/>
            <person name="Kaster A.-K."/>
            <person name="Ovreas L."/>
            <person name="Rohde M."/>
            <person name="Galperin M.Y."/>
            <person name="Jogler C."/>
        </authorList>
    </citation>
    <scope>NUCLEOTIDE SEQUENCE [LARGE SCALE GENOMIC DNA]</scope>
    <source>
        <strain evidence="1 2">Pan216</strain>
    </source>
</reference>
<name>A0A518B594_9BACT</name>
<keyword evidence="2" id="KW-1185">Reference proteome</keyword>
<accession>A0A518B594</accession>